<keyword evidence="4" id="KW-0663">Pyridoxal phosphate</keyword>
<name>A0A644X5M5_9ZZZZ</name>
<dbReference type="PANTHER" id="PTHR48078">
    <property type="entry name" value="THREONINE DEHYDRATASE, MITOCHONDRIAL-RELATED"/>
    <property type="match status" value="1"/>
</dbReference>
<sequence>MEKDAVTLKDVQEAAKRLALVVHKTPLESNHTFSTIAGHEVLLKLENMQRTGSFKVRGASNCIQTLSPEKKACGVITASAGNHAQGVALGASKAGIKSTIVMPEGAPLAKIEATKGYGAEVVLAGSVYDEAFAEAVRIQKETGATFVHAYDNPAVIAGQGTIGLEILEQCPDVKAIVVPVGGGGLLAGVAAAVKAAAPHVKVFGVQATGAPAMYLSKHAGKWVETPEAHTIADGIAVKQPGKITFQLIQKYVDDIVVVKDDDIAATILLLMERAKMIAEGAGAISLAGILHGSLPNVGKTAAVISGGNIDVNMISRVIENGLVKSGRRIKLVTHLTDRPGELLKFISFIKENRANIIFIHHEHAGRNLPIGQTQVEMDLETRDHAHGEIIIASLRRAGYRVELI</sequence>
<feature type="domain" description="Tryptophan synthase beta chain-like PALP" evidence="6">
    <location>
        <begin position="21"/>
        <end position="306"/>
    </location>
</feature>
<dbReference type="InterPro" id="IPR044561">
    <property type="entry name" value="ACT_ThrD-II-like"/>
</dbReference>
<dbReference type="PANTHER" id="PTHR48078:SF6">
    <property type="entry name" value="L-THREONINE DEHYDRATASE CATABOLIC TDCB"/>
    <property type="match status" value="1"/>
</dbReference>
<evidence type="ECO:0000256" key="3">
    <source>
        <dbReference type="ARBA" id="ARBA00012096"/>
    </source>
</evidence>
<dbReference type="GO" id="GO:0006565">
    <property type="term" value="P:L-serine catabolic process"/>
    <property type="evidence" value="ECO:0007669"/>
    <property type="project" value="TreeGrafter"/>
</dbReference>
<dbReference type="AlphaFoldDB" id="A0A644X5M5"/>
<dbReference type="EMBL" id="VSSQ01001806">
    <property type="protein sequence ID" value="MPM11257.1"/>
    <property type="molecule type" value="Genomic_DNA"/>
</dbReference>
<evidence type="ECO:0000256" key="1">
    <source>
        <dbReference type="ARBA" id="ARBA00001933"/>
    </source>
</evidence>
<dbReference type="InterPro" id="IPR036052">
    <property type="entry name" value="TrpB-like_PALP_sf"/>
</dbReference>
<keyword evidence="5 7" id="KW-0456">Lyase</keyword>
<dbReference type="InterPro" id="IPR050147">
    <property type="entry name" value="Ser/Thr_Dehydratase"/>
</dbReference>
<gene>
    <name evidence="7" type="primary">tdcB_9</name>
    <name evidence="7" type="ORF">SDC9_57597</name>
</gene>
<comment type="caution">
    <text evidence="7">The sequence shown here is derived from an EMBL/GenBank/DDBJ whole genome shotgun (WGS) entry which is preliminary data.</text>
</comment>
<accession>A0A644X5M5</accession>
<evidence type="ECO:0000256" key="5">
    <source>
        <dbReference type="ARBA" id="ARBA00023239"/>
    </source>
</evidence>
<comment type="cofactor">
    <cofactor evidence="1">
        <name>pyridoxal 5'-phosphate</name>
        <dbReference type="ChEBI" id="CHEBI:597326"/>
    </cofactor>
</comment>
<evidence type="ECO:0000256" key="2">
    <source>
        <dbReference type="ARBA" id="ARBA00010869"/>
    </source>
</evidence>
<dbReference type="GO" id="GO:0003941">
    <property type="term" value="F:L-serine ammonia-lyase activity"/>
    <property type="evidence" value="ECO:0007669"/>
    <property type="project" value="TreeGrafter"/>
</dbReference>
<dbReference type="GO" id="GO:0006567">
    <property type="term" value="P:L-threonine catabolic process"/>
    <property type="evidence" value="ECO:0007669"/>
    <property type="project" value="InterPro"/>
</dbReference>
<dbReference type="GO" id="GO:0004794">
    <property type="term" value="F:threonine deaminase activity"/>
    <property type="evidence" value="ECO:0007669"/>
    <property type="project" value="UniProtKB-EC"/>
</dbReference>
<dbReference type="CDD" id="cd04886">
    <property type="entry name" value="ACT_ThrD-II-like"/>
    <property type="match status" value="1"/>
</dbReference>
<dbReference type="Pfam" id="PF00291">
    <property type="entry name" value="PALP"/>
    <property type="match status" value="1"/>
</dbReference>
<dbReference type="NCBIfam" id="TIGR01127">
    <property type="entry name" value="ilvA_1Cterm"/>
    <property type="match status" value="1"/>
</dbReference>
<dbReference type="Gene3D" id="3.40.50.1100">
    <property type="match status" value="2"/>
</dbReference>
<dbReference type="SUPFAM" id="SSF53686">
    <property type="entry name" value="Tryptophan synthase beta subunit-like PLP-dependent enzymes"/>
    <property type="match status" value="1"/>
</dbReference>
<organism evidence="7">
    <name type="scientific">bioreactor metagenome</name>
    <dbReference type="NCBI Taxonomy" id="1076179"/>
    <lineage>
        <taxon>unclassified sequences</taxon>
        <taxon>metagenomes</taxon>
        <taxon>ecological metagenomes</taxon>
    </lineage>
</organism>
<protein>
    <recommendedName>
        <fullName evidence="3">threonine ammonia-lyase</fullName>
        <ecNumber evidence="3">4.3.1.19</ecNumber>
    </recommendedName>
</protein>
<evidence type="ECO:0000256" key="4">
    <source>
        <dbReference type="ARBA" id="ARBA00022898"/>
    </source>
</evidence>
<dbReference type="InterPro" id="IPR005789">
    <property type="entry name" value="Thr_deHydtase_catblc"/>
</dbReference>
<evidence type="ECO:0000259" key="6">
    <source>
        <dbReference type="Pfam" id="PF00291"/>
    </source>
</evidence>
<proteinExistence type="inferred from homology"/>
<comment type="similarity">
    <text evidence="2">Belongs to the serine/threonine dehydratase family.</text>
</comment>
<dbReference type="FunFam" id="3.40.50.1100:FF:000007">
    <property type="entry name" value="L-threonine dehydratase catabolic TdcB"/>
    <property type="match status" value="1"/>
</dbReference>
<reference evidence="7" key="1">
    <citation type="submission" date="2019-08" db="EMBL/GenBank/DDBJ databases">
        <authorList>
            <person name="Kucharzyk K."/>
            <person name="Murdoch R.W."/>
            <person name="Higgins S."/>
            <person name="Loffler F."/>
        </authorList>
    </citation>
    <scope>NUCLEOTIDE SEQUENCE</scope>
</reference>
<evidence type="ECO:0000313" key="7">
    <source>
        <dbReference type="EMBL" id="MPM11257.1"/>
    </source>
</evidence>
<dbReference type="EC" id="4.3.1.19" evidence="3"/>
<dbReference type="GO" id="GO:0009097">
    <property type="term" value="P:isoleucine biosynthetic process"/>
    <property type="evidence" value="ECO:0007669"/>
    <property type="project" value="TreeGrafter"/>
</dbReference>
<dbReference type="InterPro" id="IPR001926">
    <property type="entry name" value="TrpB-like_PALP"/>
</dbReference>
<dbReference type="CDD" id="cd01562">
    <property type="entry name" value="Thr-dehyd"/>
    <property type="match status" value="1"/>
</dbReference>